<gene>
    <name evidence="12" type="primary">LOC112055497</name>
</gene>
<proteinExistence type="predicted"/>
<evidence type="ECO:0000256" key="6">
    <source>
        <dbReference type="ARBA" id="ARBA00022989"/>
    </source>
</evidence>
<keyword evidence="11" id="KW-1185">Reference proteome</keyword>
<keyword evidence="4 8" id="KW-0863">Zinc-finger</keyword>
<feature type="compositionally biased region" description="Polar residues" evidence="9">
    <location>
        <begin position="33"/>
        <end position="42"/>
    </location>
</feature>
<keyword evidence="7" id="KW-0472">Membrane</keyword>
<comment type="subcellular location">
    <subcellularLocation>
        <location evidence="1">Membrane</location>
    </subcellularLocation>
</comment>
<feature type="region of interest" description="Disordered" evidence="9">
    <location>
        <begin position="218"/>
        <end position="300"/>
    </location>
</feature>
<feature type="compositionally biased region" description="Polar residues" evidence="9">
    <location>
        <begin position="592"/>
        <end position="604"/>
    </location>
</feature>
<feature type="domain" description="RING-type" evidence="10">
    <location>
        <begin position="871"/>
        <end position="912"/>
    </location>
</feature>
<feature type="compositionally biased region" description="Basic and acidic residues" evidence="9">
    <location>
        <begin position="496"/>
        <end position="515"/>
    </location>
</feature>
<dbReference type="Pfam" id="PF13639">
    <property type="entry name" value="zf-RING_2"/>
    <property type="match status" value="1"/>
</dbReference>
<dbReference type="PANTHER" id="PTHR46539">
    <property type="entry name" value="E3 UBIQUITIN-PROTEIN LIGASE ATL42"/>
    <property type="match status" value="1"/>
</dbReference>
<dbReference type="Gene3D" id="3.30.40.10">
    <property type="entry name" value="Zinc/RING finger domain, C3HC4 (zinc finger)"/>
    <property type="match status" value="1"/>
</dbReference>
<feature type="region of interest" description="Disordered" evidence="9">
    <location>
        <begin position="319"/>
        <end position="343"/>
    </location>
</feature>
<dbReference type="SMART" id="SM00184">
    <property type="entry name" value="RING"/>
    <property type="match status" value="1"/>
</dbReference>
<organism evidence="11 12">
    <name type="scientific">Bicyclus anynana</name>
    <name type="common">Squinting bush brown butterfly</name>
    <dbReference type="NCBI Taxonomy" id="110368"/>
    <lineage>
        <taxon>Eukaryota</taxon>
        <taxon>Metazoa</taxon>
        <taxon>Ecdysozoa</taxon>
        <taxon>Arthropoda</taxon>
        <taxon>Hexapoda</taxon>
        <taxon>Insecta</taxon>
        <taxon>Pterygota</taxon>
        <taxon>Neoptera</taxon>
        <taxon>Endopterygota</taxon>
        <taxon>Lepidoptera</taxon>
        <taxon>Glossata</taxon>
        <taxon>Ditrysia</taxon>
        <taxon>Papilionoidea</taxon>
        <taxon>Nymphalidae</taxon>
        <taxon>Satyrinae</taxon>
        <taxon>Satyrini</taxon>
        <taxon>Mycalesina</taxon>
        <taxon>Bicyclus</taxon>
    </lineage>
</organism>
<feature type="compositionally biased region" description="Low complexity" evidence="9">
    <location>
        <begin position="416"/>
        <end position="425"/>
    </location>
</feature>
<dbReference type="SUPFAM" id="SSF57850">
    <property type="entry name" value="RING/U-box"/>
    <property type="match status" value="1"/>
</dbReference>
<dbReference type="InterPro" id="IPR013083">
    <property type="entry name" value="Znf_RING/FYVE/PHD"/>
</dbReference>
<evidence type="ECO:0000256" key="3">
    <source>
        <dbReference type="ARBA" id="ARBA00022723"/>
    </source>
</evidence>
<feature type="region of interest" description="Disordered" evidence="9">
    <location>
        <begin position="703"/>
        <end position="725"/>
    </location>
</feature>
<evidence type="ECO:0000313" key="12">
    <source>
        <dbReference type="RefSeq" id="XP_052744432.1"/>
    </source>
</evidence>
<reference evidence="12" key="1">
    <citation type="submission" date="2025-08" db="UniProtKB">
        <authorList>
            <consortium name="RefSeq"/>
        </authorList>
    </citation>
    <scope>IDENTIFICATION</scope>
</reference>
<feature type="compositionally biased region" description="Polar residues" evidence="9">
    <location>
        <begin position="516"/>
        <end position="544"/>
    </location>
</feature>
<keyword evidence="3" id="KW-0479">Metal-binding</keyword>
<dbReference type="PANTHER" id="PTHR46539:SF1">
    <property type="entry name" value="E3 UBIQUITIN-PROTEIN LIGASE ATL42"/>
    <property type="match status" value="1"/>
</dbReference>
<feature type="compositionally biased region" description="Basic and acidic residues" evidence="9">
    <location>
        <begin position="282"/>
        <end position="293"/>
    </location>
</feature>
<dbReference type="CDD" id="cd16474">
    <property type="entry name" value="RING-H2_RNF111-like"/>
    <property type="match status" value="1"/>
</dbReference>
<evidence type="ECO:0000256" key="2">
    <source>
        <dbReference type="ARBA" id="ARBA00022692"/>
    </source>
</evidence>
<name>A0ABM3LZF7_BICAN</name>
<evidence type="ECO:0000256" key="4">
    <source>
        <dbReference type="ARBA" id="ARBA00022771"/>
    </source>
</evidence>
<keyword evidence="6" id="KW-1133">Transmembrane helix</keyword>
<dbReference type="Proteomes" id="UP001652582">
    <property type="component" value="Chromosome 22"/>
</dbReference>
<dbReference type="InterPro" id="IPR001841">
    <property type="entry name" value="Znf_RING"/>
</dbReference>
<feature type="region of interest" description="Disordered" evidence="9">
    <location>
        <begin position="33"/>
        <end position="89"/>
    </location>
</feature>
<accession>A0ABM3LZF7</accession>
<sequence length="925" mass="101971">MEMTEEGYDGEQSLSAWDIPGPSSIAAILGSIYNNSTSSDNQPRNEDMECEPLFAESDDDVEVLPASADESTERNAPTPKNPISSNYINSTMPTQPYEVNVAPLSAHTPVPEEYQPLPDSSSSIEYSIRNNSDGTNLNGTFRDINIRYQPKPAYQLSTYSYGRDYVVGPYGPMNMNMIVPSEERNYLLQQPINYTLSARPSMQEASYSNAGYTALQPSAGHSYSNFPPDVNRTEGQPNSLERPSRKLNISPRRKQSKETHSSTNPIELSSDEEESPSTPSKKQCDNGNRDDPRAGNSQYLNNYGLIEGSDVCRQVGVKAEPRDQSEASTQAVPNVPESEASASVPMQEHHNAPLIKDHSQPVNYQPRPGCVCKKNKHTCFLHNPSHGGQRQNPNYFNYHNGAHHHHHHHRVPCGHSSNTSSSSSNPVLNIKTEPGTVVVKSEVNSPRLSSDSSQSSGIGGTVKVEPNEQVTVKSEPSIHRPWNRTVTANNSTVTVKLEDSDRRCCDGSGDRRVKDQSPQPGTSSARHTSQPEPSPSTQNNNQENKSAESSSGSSGHALSAPDLQLDWVSDSSSDDDVQVLGDEPNSREVIDLTSSPGRTGQSPESGAPHASEGAVRSPRPLFESVPHREPPLYHTPPVPSHQHLMHRARVRCMLRCRGCCCPSHGAYAPGVGALPPRAPHAHAPLTTHNPPPAAHREHAPALHYRPPHAQPPAHNPPAAHLGEPLSRAPPYLVHERLWQRQQHMLEVQRRNMMGDVSPHFPPAPARPAPVMLAFPDEHVDRDLLPPAIMLDGQHIHHHMHHYLQMQPSHLHISIQPSVMGSGALATQMAALVRVAEAERRSARGASRAVIERNTYRHAYARPAPHHQDEKCTICLSVFEVDSDCRRLPCMHLFHMECVDQWLGTNKHCPICRVDIETHLNKDATF</sequence>
<keyword evidence="2" id="KW-0812">Transmembrane</keyword>
<evidence type="ECO:0000256" key="8">
    <source>
        <dbReference type="PROSITE-ProRule" id="PRU00175"/>
    </source>
</evidence>
<evidence type="ECO:0000313" key="11">
    <source>
        <dbReference type="Proteomes" id="UP001652582"/>
    </source>
</evidence>
<dbReference type="PROSITE" id="PS50089">
    <property type="entry name" value="ZF_RING_2"/>
    <property type="match status" value="1"/>
</dbReference>
<feature type="compositionally biased region" description="Low complexity" evidence="9">
    <location>
        <begin position="547"/>
        <end position="571"/>
    </location>
</feature>
<feature type="compositionally biased region" description="Low complexity" evidence="9">
    <location>
        <begin position="445"/>
        <end position="456"/>
    </location>
</feature>
<keyword evidence="5" id="KW-0862">Zinc</keyword>
<dbReference type="RefSeq" id="XP_052744432.1">
    <property type="nucleotide sequence ID" value="XM_052888472.1"/>
</dbReference>
<evidence type="ECO:0000256" key="9">
    <source>
        <dbReference type="SAM" id="MobiDB-lite"/>
    </source>
</evidence>
<evidence type="ECO:0000256" key="7">
    <source>
        <dbReference type="ARBA" id="ARBA00023136"/>
    </source>
</evidence>
<evidence type="ECO:0000256" key="5">
    <source>
        <dbReference type="ARBA" id="ARBA00022833"/>
    </source>
</evidence>
<evidence type="ECO:0000259" key="10">
    <source>
        <dbReference type="PROSITE" id="PS50089"/>
    </source>
</evidence>
<protein>
    <submittedName>
        <fullName evidence="12">E3 ubiquitin-protein ligase Arkadia</fullName>
    </submittedName>
</protein>
<feature type="region of interest" description="Disordered" evidence="9">
    <location>
        <begin position="401"/>
        <end position="621"/>
    </location>
</feature>
<evidence type="ECO:0000256" key="1">
    <source>
        <dbReference type="ARBA" id="ARBA00004370"/>
    </source>
</evidence>
<dbReference type="GeneID" id="112055497"/>
<feature type="compositionally biased region" description="Basic residues" evidence="9">
    <location>
        <begin position="401"/>
        <end position="412"/>
    </location>
</feature>
<feature type="compositionally biased region" description="Polar residues" evidence="9">
    <location>
        <begin position="484"/>
        <end position="494"/>
    </location>
</feature>